<proteinExistence type="predicted"/>
<evidence type="ECO:0000313" key="1">
    <source>
        <dbReference type="EMBL" id="KAI0088800.1"/>
    </source>
</evidence>
<sequence>MNAFKNYGQVACQSFPPKSTFSVDDQIPNLTGRVVIVTGGYAGIGKETSKALLDHNAKVYIASRSKTKADVAIQELKKATGHEPLFLQLDLANLASVRQAAEEFLSKETELHILFNNAGVMTPPVKQITSNGYDMQFGTNVIGHWYFAQLLIPALLRGKATSPDHHTRIITTSSSAAYLTPLHWDTFKDGPARVALGAQMLYAQSKLANAIVAREFAKRYGDQGIISISVNPGNIKSELQRNMSSLEYFFINTILLYPTPMGALTQLFAGTMPEALNYNGEFLIPWARVGRLRKEAYDPEVGAKLWSWLEEQVKDL</sequence>
<dbReference type="Proteomes" id="UP001055072">
    <property type="component" value="Unassembled WGS sequence"/>
</dbReference>
<protein>
    <submittedName>
        <fullName evidence="1">NAD(P)-binding protein</fullName>
    </submittedName>
</protein>
<gene>
    <name evidence="1" type="ORF">BDY19DRAFT_946041</name>
</gene>
<name>A0ACB8U3F6_9APHY</name>
<comment type="caution">
    <text evidence="1">The sequence shown here is derived from an EMBL/GenBank/DDBJ whole genome shotgun (WGS) entry which is preliminary data.</text>
</comment>
<reference evidence="1" key="1">
    <citation type="journal article" date="2021" name="Environ. Microbiol.">
        <title>Gene family expansions and transcriptome signatures uncover fungal adaptations to wood decay.</title>
        <authorList>
            <person name="Hage H."/>
            <person name="Miyauchi S."/>
            <person name="Viragh M."/>
            <person name="Drula E."/>
            <person name="Min B."/>
            <person name="Chaduli D."/>
            <person name="Navarro D."/>
            <person name="Favel A."/>
            <person name="Norest M."/>
            <person name="Lesage-Meessen L."/>
            <person name="Balint B."/>
            <person name="Merenyi Z."/>
            <person name="de Eugenio L."/>
            <person name="Morin E."/>
            <person name="Martinez A.T."/>
            <person name="Baldrian P."/>
            <person name="Stursova M."/>
            <person name="Martinez M.J."/>
            <person name="Novotny C."/>
            <person name="Magnuson J.K."/>
            <person name="Spatafora J.W."/>
            <person name="Maurice S."/>
            <person name="Pangilinan J."/>
            <person name="Andreopoulos W."/>
            <person name="LaButti K."/>
            <person name="Hundley H."/>
            <person name="Na H."/>
            <person name="Kuo A."/>
            <person name="Barry K."/>
            <person name="Lipzen A."/>
            <person name="Henrissat B."/>
            <person name="Riley R."/>
            <person name="Ahrendt S."/>
            <person name="Nagy L.G."/>
            <person name="Grigoriev I.V."/>
            <person name="Martin F."/>
            <person name="Rosso M.N."/>
        </authorList>
    </citation>
    <scope>NUCLEOTIDE SEQUENCE</scope>
    <source>
        <strain evidence="1">CBS 384.51</strain>
    </source>
</reference>
<accession>A0ACB8U3F6</accession>
<organism evidence="1 2">
    <name type="scientific">Irpex rosettiformis</name>
    <dbReference type="NCBI Taxonomy" id="378272"/>
    <lineage>
        <taxon>Eukaryota</taxon>
        <taxon>Fungi</taxon>
        <taxon>Dikarya</taxon>
        <taxon>Basidiomycota</taxon>
        <taxon>Agaricomycotina</taxon>
        <taxon>Agaricomycetes</taxon>
        <taxon>Polyporales</taxon>
        <taxon>Irpicaceae</taxon>
        <taxon>Irpex</taxon>
    </lineage>
</organism>
<evidence type="ECO:0000313" key="2">
    <source>
        <dbReference type="Proteomes" id="UP001055072"/>
    </source>
</evidence>
<keyword evidence="2" id="KW-1185">Reference proteome</keyword>
<dbReference type="EMBL" id="MU274912">
    <property type="protein sequence ID" value="KAI0088800.1"/>
    <property type="molecule type" value="Genomic_DNA"/>
</dbReference>